<proteinExistence type="predicted"/>
<dbReference type="AlphaFoldDB" id="A0A401VWZ6"/>
<dbReference type="CDD" id="cd06193">
    <property type="entry name" value="siderophore_interacting"/>
    <property type="match status" value="1"/>
</dbReference>
<evidence type="ECO:0000313" key="3">
    <source>
        <dbReference type="EMBL" id="GCD41588.1"/>
    </source>
</evidence>
<dbReference type="InterPro" id="IPR017927">
    <property type="entry name" value="FAD-bd_FR_type"/>
</dbReference>
<gene>
    <name evidence="3" type="ORF">GKJPGBOP_01244</name>
</gene>
<feature type="region of interest" description="Disordered" evidence="1">
    <location>
        <begin position="121"/>
        <end position="167"/>
    </location>
</feature>
<dbReference type="PANTHER" id="PTHR30157">
    <property type="entry name" value="FERRIC REDUCTASE, NADPH-DEPENDENT"/>
    <property type="match status" value="1"/>
</dbReference>
<name>A0A401VWZ6_STREY</name>
<organism evidence="3 4">
    <name type="scientific">Streptomyces paromomycinus</name>
    <name type="common">Streptomyces rimosus subsp. paromomycinus</name>
    <dbReference type="NCBI Taxonomy" id="92743"/>
    <lineage>
        <taxon>Bacteria</taxon>
        <taxon>Bacillati</taxon>
        <taxon>Actinomycetota</taxon>
        <taxon>Actinomycetes</taxon>
        <taxon>Kitasatosporales</taxon>
        <taxon>Streptomycetaceae</taxon>
        <taxon>Streptomyces</taxon>
    </lineage>
</organism>
<feature type="compositionally biased region" description="Gly residues" evidence="1">
    <location>
        <begin position="141"/>
        <end position="150"/>
    </location>
</feature>
<dbReference type="InterPro" id="IPR039261">
    <property type="entry name" value="FNR_nucleotide-bd"/>
</dbReference>
<dbReference type="RefSeq" id="WP_125052562.1">
    <property type="nucleotide sequence ID" value="NZ_BHZD01000001.1"/>
</dbReference>
<dbReference type="Proteomes" id="UP000286746">
    <property type="component" value="Unassembled WGS sequence"/>
</dbReference>
<comment type="caution">
    <text evidence="3">The sequence shown here is derived from an EMBL/GenBank/DDBJ whole genome shotgun (WGS) entry which is preliminary data.</text>
</comment>
<dbReference type="EMBL" id="BHZD01000001">
    <property type="protein sequence ID" value="GCD41588.1"/>
    <property type="molecule type" value="Genomic_DNA"/>
</dbReference>
<evidence type="ECO:0000259" key="2">
    <source>
        <dbReference type="PROSITE" id="PS51384"/>
    </source>
</evidence>
<dbReference type="Pfam" id="PF04954">
    <property type="entry name" value="SIP"/>
    <property type="match status" value="1"/>
</dbReference>
<dbReference type="InterPro" id="IPR039374">
    <property type="entry name" value="SIP_fam"/>
</dbReference>
<dbReference type="SUPFAM" id="SSF63380">
    <property type="entry name" value="Riboflavin synthase domain-like"/>
    <property type="match status" value="1"/>
</dbReference>
<dbReference type="InterPro" id="IPR007037">
    <property type="entry name" value="SIP_rossman_dom"/>
</dbReference>
<dbReference type="InterPro" id="IPR013113">
    <property type="entry name" value="SIP_FAD-bd"/>
</dbReference>
<dbReference type="Gene3D" id="3.40.50.80">
    <property type="entry name" value="Nucleotide-binding domain of ferredoxin-NADP reductase (FNR) module"/>
    <property type="match status" value="1"/>
</dbReference>
<feature type="compositionally biased region" description="Low complexity" evidence="1">
    <location>
        <begin position="130"/>
        <end position="140"/>
    </location>
</feature>
<dbReference type="Gene3D" id="2.40.30.10">
    <property type="entry name" value="Translation factors"/>
    <property type="match status" value="1"/>
</dbReference>
<sequence>MQQQTPSPEPLPVRYIEVTAVRRLSPHLVRITFGGPDLAGFRLDAPDQQVKLYFPRHGQRLPRLPEASADGDLMRWYQAFRTIPEDERPWTRSYTVRAHHPETGTIDIDFVLHGTGLVSGAGSGSGSGPVSGPDGSPVSGSDGGPDGGPVSGSENGSANGPATRWAHRAAPGDTLGMFGPSAYFARPVPLGTADWMLLAGDETALPAIGTLAEWLPEGARAVAYIEVTDAADEQTFDTRGDLTVHWLHRGTGPAAPGEPLVEAVRGARFPAGSVFAWLAGEAGAVRALRRHLVEDRGLDKRDIDFTGYWRRALTQDDAPTEDDLADARERLADAQ</sequence>
<dbReference type="InterPro" id="IPR017938">
    <property type="entry name" value="Riboflavin_synthase-like_b-brl"/>
</dbReference>
<feature type="domain" description="FAD-binding FR-type" evidence="2">
    <location>
        <begin position="11"/>
        <end position="187"/>
    </location>
</feature>
<evidence type="ECO:0000256" key="1">
    <source>
        <dbReference type="SAM" id="MobiDB-lite"/>
    </source>
</evidence>
<keyword evidence="4" id="KW-1185">Reference proteome</keyword>
<protein>
    <submittedName>
        <fullName evidence="3">Siderophore-interacting protein</fullName>
    </submittedName>
</protein>
<dbReference type="PANTHER" id="PTHR30157:SF0">
    <property type="entry name" value="NADPH-DEPENDENT FERRIC-CHELATE REDUCTASE"/>
    <property type="match status" value="1"/>
</dbReference>
<dbReference type="PROSITE" id="PS51384">
    <property type="entry name" value="FAD_FR"/>
    <property type="match status" value="1"/>
</dbReference>
<evidence type="ECO:0000313" key="4">
    <source>
        <dbReference type="Proteomes" id="UP000286746"/>
    </source>
</evidence>
<dbReference type="GO" id="GO:0016491">
    <property type="term" value="F:oxidoreductase activity"/>
    <property type="evidence" value="ECO:0007669"/>
    <property type="project" value="InterPro"/>
</dbReference>
<reference evidence="3 4" key="1">
    <citation type="submission" date="2018-11" db="EMBL/GenBank/DDBJ databases">
        <title>Whole genome sequence of Streptomyces paromomycinus NBRC 15454(T).</title>
        <authorList>
            <person name="Komaki H."/>
            <person name="Tamura T."/>
        </authorList>
    </citation>
    <scope>NUCLEOTIDE SEQUENCE [LARGE SCALE GENOMIC DNA]</scope>
    <source>
        <strain evidence="3 4">NBRC 15454</strain>
    </source>
</reference>
<dbReference type="Pfam" id="PF08021">
    <property type="entry name" value="FAD_binding_9"/>
    <property type="match status" value="1"/>
</dbReference>
<accession>A0A401VWZ6</accession>